<dbReference type="AlphaFoldDB" id="A0A1G9K0G7"/>
<protein>
    <recommendedName>
        <fullName evidence="4">DUF4337 domain-containing protein</fullName>
    </recommendedName>
</protein>
<keyword evidence="1" id="KW-0812">Transmembrane</keyword>
<proteinExistence type="predicted"/>
<evidence type="ECO:0000313" key="3">
    <source>
        <dbReference type="Proteomes" id="UP000199440"/>
    </source>
</evidence>
<name>A0A1G9K0G7_9FLAO</name>
<accession>A0A1G9K0G7</accession>
<organism evidence="2 3">
    <name type="scientific">Kriegella aquimaris</name>
    <dbReference type="NCBI Taxonomy" id="192904"/>
    <lineage>
        <taxon>Bacteria</taxon>
        <taxon>Pseudomonadati</taxon>
        <taxon>Bacteroidota</taxon>
        <taxon>Flavobacteriia</taxon>
        <taxon>Flavobacteriales</taxon>
        <taxon>Flavobacteriaceae</taxon>
        <taxon>Kriegella</taxon>
    </lineage>
</organism>
<evidence type="ECO:0000313" key="2">
    <source>
        <dbReference type="EMBL" id="SDL43269.1"/>
    </source>
</evidence>
<dbReference type="EMBL" id="FNGV01000001">
    <property type="protein sequence ID" value="SDL43269.1"/>
    <property type="molecule type" value="Genomic_DNA"/>
</dbReference>
<dbReference type="RefSeq" id="WP_089885451.1">
    <property type="nucleotide sequence ID" value="NZ_FNGV01000001.1"/>
</dbReference>
<dbReference type="InterPro" id="IPR025570">
    <property type="entry name" value="DUF4337"/>
</dbReference>
<keyword evidence="1" id="KW-0472">Membrane</keyword>
<dbReference type="Pfam" id="PF14235">
    <property type="entry name" value="DUF4337"/>
    <property type="match status" value="1"/>
</dbReference>
<feature type="transmembrane region" description="Helical" evidence="1">
    <location>
        <begin position="181"/>
        <end position="200"/>
    </location>
</feature>
<gene>
    <name evidence="2" type="ORF">SAMN04488514_101789</name>
</gene>
<dbReference type="Proteomes" id="UP000199440">
    <property type="component" value="Unassembled WGS sequence"/>
</dbReference>
<reference evidence="3" key="1">
    <citation type="submission" date="2016-10" db="EMBL/GenBank/DDBJ databases">
        <authorList>
            <person name="Varghese N."/>
            <person name="Submissions S."/>
        </authorList>
    </citation>
    <scope>NUCLEOTIDE SEQUENCE [LARGE SCALE GENOMIC DNA]</scope>
    <source>
        <strain evidence="3">DSM 19886</strain>
    </source>
</reference>
<keyword evidence="3" id="KW-1185">Reference proteome</keyword>
<keyword evidence="1" id="KW-1133">Transmembrane helix</keyword>
<sequence length="201" mass="22353">MSKSNKIENRGGVIIIVIVGMLAAMEVIKNNWEEEIAKASYKHVSYSNWYNAKSIKLIMKENQRDYLESLLASGVVADGNSEDLIQRLEKTNMAILKYEEEKVEILEGSANIPKSSWSQDLDGEMGKIVGLKKWEEISTSYANLVAKINISLLFLQISIVFGVVGLIISDNLKLQQLFTNLMIGTGFVGIAIGLYAYSLLV</sequence>
<dbReference type="OrthoDB" id="954864at2"/>
<feature type="transmembrane region" description="Helical" evidence="1">
    <location>
        <begin position="148"/>
        <end position="169"/>
    </location>
</feature>
<evidence type="ECO:0000256" key="1">
    <source>
        <dbReference type="SAM" id="Phobius"/>
    </source>
</evidence>
<evidence type="ECO:0008006" key="4">
    <source>
        <dbReference type="Google" id="ProtNLM"/>
    </source>
</evidence>